<dbReference type="AlphaFoldDB" id="A0A6H1ZD40"/>
<dbReference type="EMBL" id="MT143991">
    <property type="protein sequence ID" value="QJA45458.1"/>
    <property type="molecule type" value="Genomic_DNA"/>
</dbReference>
<gene>
    <name evidence="2" type="ORF">TM448A00243_0007</name>
    <name evidence="3" type="ORF">TM448B00304_0006</name>
</gene>
<evidence type="ECO:0000313" key="3">
    <source>
        <dbReference type="EMBL" id="QJH94827.1"/>
    </source>
</evidence>
<dbReference type="EMBL" id="MT144607">
    <property type="protein sequence ID" value="QJH94827.1"/>
    <property type="molecule type" value="Genomic_DNA"/>
</dbReference>
<reference evidence="2" key="1">
    <citation type="submission" date="2020-03" db="EMBL/GenBank/DDBJ databases">
        <title>The deep terrestrial virosphere.</title>
        <authorList>
            <person name="Holmfeldt K."/>
            <person name="Nilsson E."/>
            <person name="Simone D."/>
            <person name="Lopez-Fernandez M."/>
            <person name="Wu X."/>
            <person name="de Brujin I."/>
            <person name="Lundin D."/>
            <person name="Andersson A."/>
            <person name="Bertilsson S."/>
            <person name="Dopson M."/>
        </authorList>
    </citation>
    <scope>NUCLEOTIDE SEQUENCE</scope>
    <source>
        <strain evidence="2">TM448A00243</strain>
        <strain evidence="3">TM448B00304</strain>
    </source>
</reference>
<evidence type="ECO:0000313" key="2">
    <source>
        <dbReference type="EMBL" id="QJA45458.1"/>
    </source>
</evidence>
<organism evidence="2">
    <name type="scientific">viral metagenome</name>
    <dbReference type="NCBI Taxonomy" id="1070528"/>
    <lineage>
        <taxon>unclassified sequences</taxon>
        <taxon>metagenomes</taxon>
        <taxon>organismal metagenomes</taxon>
    </lineage>
</organism>
<protein>
    <submittedName>
        <fullName evidence="2">Uncharacterized protein</fullName>
    </submittedName>
</protein>
<proteinExistence type="predicted"/>
<name>A0A6H1ZD40_9ZZZZ</name>
<evidence type="ECO:0000256" key="1">
    <source>
        <dbReference type="SAM" id="MobiDB-lite"/>
    </source>
</evidence>
<feature type="region of interest" description="Disordered" evidence="1">
    <location>
        <begin position="84"/>
        <end position="109"/>
    </location>
</feature>
<accession>A0A6H1ZD40</accession>
<feature type="region of interest" description="Disordered" evidence="1">
    <location>
        <begin position="128"/>
        <end position="148"/>
    </location>
</feature>
<sequence length="175" mass="17839">MGRDSTGDTLGTDADTLAQPAGIVWADLVEGTVAHLADTEHDADEGSNAHAEYGTHAEYDACGHVDTDGNADAHADLDADSYADSYADEHADSDAYGDNLRGEPARAAGDDAGLDAAGIDATTCDNRSKALQPARDVGGGAPGSTGNDGVYHYQAEVGGEGYGRKTVAQLERGGQ</sequence>